<dbReference type="InterPro" id="IPR043424">
    <property type="entry name" value="BLT-like"/>
</dbReference>
<sequence length="670" mass="75407">MHEHRQPLSRSIDDSVCVYIAYAFELFLCSNGFHSSSNNMKQPGRTYSPAKFRPTPLSDGLNSPNYLYPHDRKLHRGRTGKLHTTGFRVRLRKYGTSASKASGVTTPLSKWKFNDGEFTGAGSNAAVTGRRVFRRATSDGVVEHVSARKLAAGLWQWRPSAEISAGGGDAKGRGLPCGPFDRLGFVPGVGHVNMAFPTQCNGRGYGAKSKDMMLQTPSSVSGPKNEIRNKLETSLPYPKSAKEGATKWDSGCSKTSDEVYRFYTHMKLLDDQQVTTVSVISSLQAQLVQAQTCIHKLEADRKSSKKKLKHFLRKLDEEKASWRRKEHQKIRAIIDDLKDELNRERKSCQKMEIVNSKLVNELADAKSSVKQFMQEYEKERKARELMEEVCNELAKEIGEDKTEVEALKRDSIKIHDELEEERKMLQMAEVWREERVQMKLVDAKLILEEKYSHMNKLTADLETFVRSRSVTLDVMERREAESLLQAVNSVKIEDIKQFSYVPPISNDIFTLIEDLKNGETRDREIKPCMNSIVANGFNQNPMQENSNGYRDHTRGLEEDASGWDTGVTLLLTEVAKAEKFQGPGQNGTKMLVRNLQLQKSVKSAQYQPSNQSTRTSAVSKLWRSCLNDGEACKIITVEGNERLSNGSISNVGPSLQREGQVKVSSVTGIQ</sequence>
<keyword evidence="4" id="KW-1185">Reference proteome</keyword>
<dbReference type="PANTHER" id="PTHR31071:SF14">
    <property type="entry name" value="BZIP DOMAIN-CONTAINING PROTEIN"/>
    <property type="match status" value="1"/>
</dbReference>
<accession>A0AAP0R4P9</accession>
<reference evidence="3 4" key="1">
    <citation type="journal article" date="2024" name="Plant J.">
        <title>Genome sequences and population genomics reveal climatic adaptation and genomic divergence between two closely related sweetgum species.</title>
        <authorList>
            <person name="Xu W.Q."/>
            <person name="Ren C.Q."/>
            <person name="Zhang X.Y."/>
            <person name="Comes H.P."/>
            <person name="Liu X.H."/>
            <person name="Li Y.G."/>
            <person name="Kettle C.J."/>
            <person name="Jalonen R."/>
            <person name="Gaisberger H."/>
            <person name="Ma Y.Z."/>
            <person name="Qiu Y.X."/>
        </authorList>
    </citation>
    <scope>NUCLEOTIDE SEQUENCE [LARGE SCALE GENOMIC DNA]</scope>
    <source>
        <strain evidence="3">Hangzhou</strain>
    </source>
</reference>
<evidence type="ECO:0000313" key="3">
    <source>
        <dbReference type="EMBL" id="KAK9267808.1"/>
    </source>
</evidence>
<dbReference type="Proteomes" id="UP001415857">
    <property type="component" value="Unassembled WGS sequence"/>
</dbReference>
<protein>
    <submittedName>
        <fullName evidence="3">Uncharacterized protein</fullName>
    </submittedName>
</protein>
<feature type="coiled-coil region" evidence="1">
    <location>
        <begin position="280"/>
        <end position="410"/>
    </location>
</feature>
<gene>
    <name evidence="3" type="ORF">L1049_010244</name>
</gene>
<dbReference type="EMBL" id="JBBPBK010000016">
    <property type="protein sequence ID" value="KAK9267808.1"/>
    <property type="molecule type" value="Genomic_DNA"/>
</dbReference>
<dbReference type="AlphaFoldDB" id="A0AAP0R4P9"/>
<proteinExistence type="predicted"/>
<name>A0AAP0R4P9_LIQFO</name>
<evidence type="ECO:0000313" key="4">
    <source>
        <dbReference type="Proteomes" id="UP001415857"/>
    </source>
</evidence>
<comment type="caution">
    <text evidence="3">The sequence shown here is derived from an EMBL/GenBank/DDBJ whole genome shotgun (WGS) entry which is preliminary data.</text>
</comment>
<feature type="region of interest" description="Disordered" evidence="2">
    <location>
        <begin position="38"/>
        <end position="57"/>
    </location>
</feature>
<evidence type="ECO:0000256" key="2">
    <source>
        <dbReference type="SAM" id="MobiDB-lite"/>
    </source>
</evidence>
<organism evidence="3 4">
    <name type="scientific">Liquidambar formosana</name>
    <name type="common">Formosan gum</name>
    <dbReference type="NCBI Taxonomy" id="63359"/>
    <lineage>
        <taxon>Eukaryota</taxon>
        <taxon>Viridiplantae</taxon>
        <taxon>Streptophyta</taxon>
        <taxon>Embryophyta</taxon>
        <taxon>Tracheophyta</taxon>
        <taxon>Spermatophyta</taxon>
        <taxon>Magnoliopsida</taxon>
        <taxon>eudicotyledons</taxon>
        <taxon>Gunneridae</taxon>
        <taxon>Pentapetalae</taxon>
        <taxon>Saxifragales</taxon>
        <taxon>Altingiaceae</taxon>
        <taxon>Liquidambar</taxon>
    </lineage>
</organism>
<dbReference type="PANTHER" id="PTHR31071">
    <property type="entry name" value="GB|AAF24581.1"/>
    <property type="match status" value="1"/>
</dbReference>
<keyword evidence="1" id="KW-0175">Coiled coil</keyword>
<evidence type="ECO:0000256" key="1">
    <source>
        <dbReference type="SAM" id="Coils"/>
    </source>
</evidence>